<sequence length="473" mass="46707">MAQDDPKLDPTDETAVTGAKDKSRRRPPPTLDLPATDVTPPAREAAQASEAADTLAPAAESDVSEGLASESISPEPAASEAAAAGSAAQSPATEDATPPEPVHPSEVPGPKPEAVAPATTRRPGVFASLLIALVSGLIGGAVAFAVVSTFYNAGENVEAITDLEARALDLRQRIDVLEASTGGANPLPAGALAPQELATRLDALESGLTAIGGKVNEMASAPPAATPAPGASAEEVSGLGTRVGTLDTRLGALESHVAALPAPVPAVSPEELAAARTRIGALEQQVATVSAQQRASGQAAAQLAALGALKEAVVAGRPFVTELKASRALLGAGGDTLAALEPRAATGFPAGPALLAQLKAAIAPKAEPAAPDAAPNAEASIVDRLMKSAGNLVTVRRSTEAPSEAATSGLATAEAALARDDLSVALAALNGLPADARALAAPVISDIEARQAALAAVAGLSQHVLATLAGGVQ</sequence>
<organism evidence="3 4">
    <name type="scientific">Ancylobacter amanitiformis</name>
    <dbReference type="NCBI Taxonomy" id="217069"/>
    <lineage>
        <taxon>Bacteria</taxon>
        <taxon>Pseudomonadati</taxon>
        <taxon>Pseudomonadota</taxon>
        <taxon>Alphaproteobacteria</taxon>
        <taxon>Hyphomicrobiales</taxon>
        <taxon>Xanthobacteraceae</taxon>
        <taxon>Ancylobacter</taxon>
    </lineage>
</organism>
<proteinExistence type="predicted"/>
<evidence type="ECO:0000313" key="4">
    <source>
        <dbReference type="Proteomes" id="UP001235094"/>
    </source>
</evidence>
<feature type="compositionally biased region" description="Pro residues" evidence="1">
    <location>
        <begin position="98"/>
        <end position="111"/>
    </location>
</feature>
<evidence type="ECO:0000313" key="3">
    <source>
        <dbReference type="EMBL" id="MDQ0510450.1"/>
    </source>
</evidence>
<evidence type="ECO:0000256" key="2">
    <source>
        <dbReference type="SAM" id="Phobius"/>
    </source>
</evidence>
<gene>
    <name evidence="3" type="ORF">QOZ99_001333</name>
</gene>
<feature type="compositionally biased region" description="Low complexity" evidence="1">
    <location>
        <begin position="42"/>
        <end position="56"/>
    </location>
</feature>
<dbReference type="Proteomes" id="UP001235094">
    <property type="component" value="Unassembled WGS sequence"/>
</dbReference>
<keyword evidence="4" id="KW-1185">Reference proteome</keyword>
<feature type="compositionally biased region" description="Low complexity" evidence="1">
    <location>
        <begin position="68"/>
        <end position="92"/>
    </location>
</feature>
<keyword evidence="2" id="KW-1133">Transmembrane helix</keyword>
<evidence type="ECO:0008006" key="5">
    <source>
        <dbReference type="Google" id="ProtNLM"/>
    </source>
</evidence>
<feature type="transmembrane region" description="Helical" evidence="2">
    <location>
        <begin position="129"/>
        <end position="151"/>
    </location>
</feature>
<accession>A0ABU0LP78</accession>
<dbReference type="Gene3D" id="1.20.5.340">
    <property type="match status" value="1"/>
</dbReference>
<dbReference type="RefSeq" id="WP_306889196.1">
    <property type="nucleotide sequence ID" value="NZ_JAUSVR010000003.1"/>
</dbReference>
<feature type="region of interest" description="Disordered" evidence="1">
    <location>
        <begin position="1"/>
        <end position="116"/>
    </location>
</feature>
<keyword evidence="2" id="KW-0812">Transmembrane</keyword>
<name>A0ABU0LP78_9HYPH</name>
<keyword evidence="2" id="KW-0472">Membrane</keyword>
<protein>
    <recommendedName>
        <fullName evidence="5">Mitochondrial inner membrane protein</fullName>
    </recommendedName>
</protein>
<dbReference type="EMBL" id="JAUSVR010000003">
    <property type="protein sequence ID" value="MDQ0510450.1"/>
    <property type="molecule type" value="Genomic_DNA"/>
</dbReference>
<feature type="compositionally biased region" description="Basic and acidic residues" evidence="1">
    <location>
        <begin position="1"/>
        <end position="10"/>
    </location>
</feature>
<reference evidence="3 4" key="1">
    <citation type="submission" date="2023-07" db="EMBL/GenBank/DDBJ databases">
        <title>Genomic Encyclopedia of Type Strains, Phase IV (KMG-IV): sequencing the most valuable type-strain genomes for metagenomic binning, comparative biology and taxonomic classification.</title>
        <authorList>
            <person name="Goeker M."/>
        </authorList>
    </citation>
    <scope>NUCLEOTIDE SEQUENCE [LARGE SCALE GENOMIC DNA]</scope>
    <source>
        <strain evidence="3 4">DSM 15561</strain>
    </source>
</reference>
<comment type="caution">
    <text evidence="3">The sequence shown here is derived from an EMBL/GenBank/DDBJ whole genome shotgun (WGS) entry which is preliminary data.</text>
</comment>
<evidence type="ECO:0000256" key="1">
    <source>
        <dbReference type="SAM" id="MobiDB-lite"/>
    </source>
</evidence>